<evidence type="ECO:0000313" key="3">
    <source>
        <dbReference type="Proteomes" id="UP000054564"/>
    </source>
</evidence>
<accession>A0A0L0V1M2</accession>
<dbReference type="Proteomes" id="UP000054564">
    <property type="component" value="Unassembled WGS sequence"/>
</dbReference>
<dbReference type="STRING" id="1165861.A0A0L0V1M2"/>
<dbReference type="AlphaFoldDB" id="A0A0L0V1M2"/>
<sequence length="532" mass="57399">MNQQWSRRPFSQTENGYETRIRYLEEIVHLLLVKTNSPPPLIVSSAPRVGSFRYSADRGLVPLLSEKTARSLAVARWDQQARSSLNRTSSSTTSSSNSGLPFTRSLERNRRNRHCQPLSNRRLSDGSRSNSSPTMRSPSGVRTNSSAARSLSLDRLPPSRYHVSTNFNHAISRFTDHNVMTQSETAASCEPQHHPGQLVMSPSAQQPTSPGLKGDLVKLQDKEKGGVIIAKGPNFFSSSPTSSPPLTSSFEPNASIMSDSPFKPNASIMSDSPQPSTQTGHPSDIVLTDQADISTLSAAAEIHASPTITSSIVLCPEARALSPISSAGPIIDAVSVSEIAVTAQDPTLTSPLLNPPTLDATLDTLGSNKDIIEVSSQEAIRINHPTNIAAPTPSFSIDSSSDSAAIERYNNFEVAMVGGIEVIDVDASPNNPQLAPEYLRATREYYDDEGNGFKLNNIYETEKKKKKKKKKKKTTTSGSNPSLTSPPAVGALSIISEEALASLERMNNPRCGVQTRTSPEPGKIQIFLLVSP</sequence>
<dbReference type="OrthoDB" id="2509948at2759"/>
<feature type="compositionally biased region" description="Basic residues" evidence="1">
    <location>
        <begin position="464"/>
        <end position="474"/>
    </location>
</feature>
<feature type="compositionally biased region" description="Polar residues" evidence="1">
    <location>
        <begin position="117"/>
        <end position="144"/>
    </location>
</feature>
<feature type="region of interest" description="Disordered" evidence="1">
    <location>
        <begin position="182"/>
        <end position="213"/>
    </location>
</feature>
<reference evidence="3" key="1">
    <citation type="submission" date="2014-03" db="EMBL/GenBank/DDBJ databases">
        <title>The Genome Sequence of Puccinia striiformis f. sp. tritici PST-78.</title>
        <authorList>
            <consortium name="The Broad Institute Genome Sequencing Platform"/>
            <person name="Cuomo C."/>
            <person name="Hulbert S."/>
            <person name="Chen X."/>
            <person name="Walker B."/>
            <person name="Young S.K."/>
            <person name="Zeng Q."/>
            <person name="Gargeya S."/>
            <person name="Fitzgerald M."/>
            <person name="Haas B."/>
            <person name="Abouelleil A."/>
            <person name="Alvarado L."/>
            <person name="Arachchi H.M."/>
            <person name="Berlin A.M."/>
            <person name="Chapman S.B."/>
            <person name="Goldberg J."/>
            <person name="Griggs A."/>
            <person name="Gujja S."/>
            <person name="Hansen M."/>
            <person name="Howarth C."/>
            <person name="Imamovic A."/>
            <person name="Larimer J."/>
            <person name="McCowan C."/>
            <person name="Montmayeur A."/>
            <person name="Murphy C."/>
            <person name="Neiman D."/>
            <person name="Pearson M."/>
            <person name="Priest M."/>
            <person name="Roberts A."/>
            <person name="Saif S."/>
            <person name="Shea T."/>
            <person name="Sisk P."/>
            <person name="Sykes S."/>
            <person name="Wortman J."/>
            <person name="Nusbaum C."/>
            <person name="Birren B."/>
        </authorList>
    </citation>
    <scope>NUCLEOTIDE SEQUENCE [LARGE SCALE GENOMIC DNA]</scope>
    <source>
        <strain evidence="3">race PST-78</strain>
    </source>
</reference>
<feature type="compositionally biased region" description="Low complexity" evidence="1">
    <location>
        <begin position="82"/>
        <end position="98"/>
    </location>
</feature>
<feature type="region of interest" description="Disordered" evidence="1">
    <location>
        <begin position="235"/>
        <end position="282"/>
    </location>
</feature>
<gene>
    <name evidence="2" type="ORF">PSTG_13416</name>
</gene>
<feature type="region of interest" description="Disordered" evidence="1">
    <location>
        <begin position="464"/>
        <end position="490"/>
    </location>
</feature>
<dbReference type="EMBL" id="AJIL01000143">
    <property type="protein sequence ID" value="KNE93163.1"/>
    <property type="molecule type" value="Genomic_DNA"/>
</dbReference>
<evidence type="ECO:0000313" key="2">
    <source>
        <dbReference type="EMBL" id="KNE93163.1"/>
    </source>
</evidence>
<feature type="compositionally biased region" description="Low complexity" evidence="1">
    <location>
        <begin position="235"/>
        <end position="250"/>
    </location>
</feature>
<feature type="compositionally biased region" description="Polar residues" evidence="1">
    <location>
        <begin position="200"/>
        <end position="209"/>
    </location>
</feature>
<keyword evidence="3" id="KW-1185">Reference proteome</keyword>
<name>A0A0L0V1M2_9BASI</name>
<proteinExistence type="predicted"/>
<feature type="compositionally biased region" description="Low complexity" evidence="1">
    <location>
        <begin position="145"/>
        <end position="156"/>
    </location>
</feature>
<protein>
    <submittedName>
        <fullName evidence="2">Uncharacterized protein</fullName>
    </submittedName>
</protein>
<feature type="region of interest" description="Disordered" evidence="1">
    <location>
        <begin position="77"/>
        <end position="160"/>
    </location>
</feature>
<evidence type="ECO:0000256" key="1">
    <source>
        <dbReference type="SAM" id="MobiDB-lite"/>
    </source>
</evidence>
<feature type="compositionally biased region" description="Polar residues" evidence="1">
    <location>
        <begin position="267"/>
        <end position="281"/>
    </location>
</feature>
<comment type="caution">
    <text evidence="2">The sequence shown here is derived from an EMBL/GenBank/DDBJ whole genome shotgun (WGS) entry which is preliminary data.</text>
</comment>
<organism evidence="2 3">
    <name type="scientific">Puccinia striiformis f. sp. tritici PST-78</name>
    <dbReference type="NCBI Taxonomy" id="1165861"/>
    <lineage>
        <taxon>Eukaryota</taxon>
        <taxon>Fungi</taxon>
        <taxon>Dikarya</taxon>
        <taxon>Basidiomycota</taxon>
        <taxon>Pucciniomycotina</taxon>
        <taxon>Pucciniomycetes</taxon>
        <taxon>Pucciniales</taxon>
        <taxon>Pucciniaceae</taxon>
        <taxon>Puccinia</taxon>
    </lineage>
</organism>